<sequence length="78" mass="8700">MGELLIHASIMASVLYIALDGWQQTRIHWLFSVSSGLGTLPISLGTVNGIVAEWTRDGDKEKSYEANMNFEIRRLGHP</sequence>
<gene>
    <name evidence="1" type="ORF">ACOLOM_LOCUS6545</name>
</gene>
<evidence type="ECO:0000313" key="1">
    <source>
        <dbReference type="EMBL" id="CAG8597185.1"/>
    </source>
</evidence>
<reference evidence="1" key="1">
    <citation type="submission" date="2021-06" db="EMBL/GenBank/DDBJ databases">
        <authorList>
            <person name="Kallberg Y."/>
            <person name="Tangrot J."/>
            <person name="Rosling A."/>
        </authorList>
    </citation>
    <scope>NUCLEOTIDE SEQUENCE</scope>
    <source>
        <strain evidence="1">CL356</strain>
    </source>
</reference>
<dbReference type="Proteomes" id="UP000789525">
    <property type="component" value="Unassembled WGS sequence"/>
</dbReference>
<protein>
    <submittedName>
        <fullName evidence="1">12884_t:CDS:1</fullName>
    </submittedName>
</protein>
<name>A0ACA9MK51_9GLOM</name>
<evidence type="ECO:0000313" key="2">
    <source>
        <dbReference type="Proteomes" id="UP000789525"/>
    </source>
</evidence>
<accession>A0ACA9MK51</accession>
<comment type="caution">
    <text evidence="1">The sequence shown here is derived from an EMBL/GenBank/DDBJ whole genome shotgun (WGS) entry which is preliminary data.</text>
</comment>
<proteinExistence type="predicted"/>
<dbReference type="EMBL" id="CAJVPT010013585">
    <property type="protein sequence ID" value="CAG8597185.1"/>
    <property type="molecule type" value="Genomic_DNA"/>
</dbReference>
<keyword evidence="2" id="KW-1185">Reference proteome</keyword>
<organism evidence="1 2">
    <name type="scientific">Acaulospora colombiana</name>
    <dbReference type="NCBI Taxonomy" id="27376"/>
    <lineage>
        <taxon>Eukaryota</taxon>
        <taxon>Fungi</taxon>
        <taxon>Fungi incertae sedis</taxon>
        <taxon>Mucoromycota</taxon>
        <taxon>Glomeromycotina</taxon>
        <taxon>Glomeromycetes</taxon>
        <taxon>Diversisporales</taxon>
        <taxon>Acaulosporaceae</taxon>
        <taxon>Acaulospora</taxon>
    </lineage>
</organism>